<keyword evidence="1 4" id="KW-0732">Signal</keyword>
<dbReference type="InterPro" id="IPR016047">
    <property type="entry name" value="M23ase_b-sheet_dom"/>
</dbReference>
<organism evidence="7 8">
    <name type="scientific">Lysinibacillus capsici</name>
    <dbReference type="NCBI Taxonomy" id="2115968"/>
    <lineage>
        <taxon>Bacteria</taxon>
        <taxon>Bacillati</taxon>
        <taxon>Bacillota</taxon>
        <taxon>Bacilli</taxon>
        <taxon>Bacillales</taxon>
        <taxon>Bacillaceae</taxon>
        <taxon>Lysinibacillus</taxon>
    </lineage>
</organism>
<evidence type="ECO:0000256" key="3">
    <source>
        <dbReference type="SAM" id="MobiDB-lite"/>
    </source>
</evidence>
<feature type="chain" id="PRO_5015867606" evidence="4">
    <location>
        <begin position="30"/>
        <end position="435"/>
    </location>
</feature>
<dbReference type="InterPro" id="IPR050570">
    <property type="entry name" value="Cell_wall_metabolism_enzyme"/>
</dbReference>
<proteinExistence type="predicted"/>
<dbReference type="STRING" id="1421.A2J09_22215"/>
<dbReference type="PANTHER" id="PTHR21666">
    <property type="entry name" value="PEPTIDASE-RELATED"/>
    <property type="match status" value="1"/>
</dbReference>
<keyword evidence="2" id="KW-0175">Coiled coil</keyword>
<feature type="domain" description="M23ase beta-sheet core" evidence="5">
    <location>
        <begin position="326"/>
        <end position="416"/>
    </location>
</feature>
<dbReference type="InterPro" id="IPR011055">
    <property type="entry name" value="Dup_hybrid_motif"/>
</dbReference>
<name>A0A2X0YW48_9BACI</name>
<reference evidence="7 8" key="1">
    <citation type="submission" date="2018-06" db="EMBL/GenBank/DDBJ databases">
        <authorList>
            <consortium name="Pathogen Informatics"/>
            <person name="Doyle S."/>
        </authorList>
    </citation>
    <scope>NUCLEOTIDE SEQUENCE [LARGE SCALE GENOMIC DNA]</scope>
    <source>
        <strain evidence="7 8">NCTC7582</strain>
    </source>
</reference>
<evidence type="ECO:0000259" key="5">
    <source>
        <dbReference type="Pfam" id="PF01551"/>
    </source>
</evidence>
<evidence type="ECO:0000313" key="7">
    <source>
        <dbReference type="EMBL" id="SPT99527.1"/>
    </source>
</evidence>
<dbReference type="AlphaFoldDB" id="A0A2X0YW48"/>
<dbReference type="EMBL" id="UAQE01000001">
    <property type="protein sequence ID" value="SPT99527.1"/>
    <property type="molecule type" value="Genomic_DNA"/>
</dbReference>
<dbReference type="Gene3D" id="2.70.70.10">
    <property type="entry name" value="Glucose Permease (Domain IIA)"/>
    <property type="match status" value="1"/>
</dbReference>
<dbReference type="Proteomes" id="UP000251431">
    <property type="component" value="Unassembled WGS sequence"/>
</dbReference>
<dbReference type="SUPFAM" id="SSF51261">
    <property type="entry name" value="Duplicated hybrid motif"/>
    <property type="match status" value="1"/>
</dbReference>
<evidence type="ECO:0000313" key="8">
    <source>
        <dbReference type="Proteomes" id="UP000251431"/>
    </source>
</evidence>
<evidence type="ECO:0000256" key="4">
    <source>
        <dbReference type="SAM" id="SignalP"/>
    </source>
</evidence>
<dbReference type="Pfam" id="PF01551">
    <property type="entry name" value="Peptidase_M23"/>
    <property type="match status" value="1"/>
</dbReference>
<dbReference type="Pfam" id="PF24568">
    <property type="entry name" value="CC_PcsB"/>
    <property type="match status" value="1"/>
</dbReference>
<dbReference type="RefSeq" id="WP_048392050.1">
    <property type="nucleotide sequence ID" value="NZ_CANLUV010000001.1"/>
</dbReference>
<feature type="region of interest" description="Disordered" evidence="3">
    <location>
        <begin position="283"/>
        <end position="307"/>
    </location>
</feature>
<dbReference type="EC" id="3.4.-.-" evidence="7"/>
<feature type="signal peptide" evidence="4">
    <location>
        <begin position="1"/>
        <end position="29"/>
    </location>
</feature>
<dbReference type="Gene3D" id="6.10.250.3150">
    <property type="match status" value="1"/>
</dbReference>
<gene>
    <name evidence="7" type="primary">cwlO</name>
    <name evidence="7" type="ORF">NCTC7582_02400</name>
</gene>
<dbReference type="GO" id="GO:0004222">
    <property type="term" value="F:metalloendopeptidase activity"/>
    <property type="evidence" value="ECO:0007669"/>
    <property type="project" value="TreeGrafter"/>
</dbReference>
<keyword evidence="7" id="KW-0378">Hydrolase</keyword>
<evidence type="ECO:0000256" key="2">
    <source>
        <dbReference type="SAM" id="Coils"/>
    </source>
</evidence>
<feature type="coiled-coil region" evidence="2">
    <location>
        <begin position="32"/>
        <end position="122"/>
    </location>
</feature>
<feature type="coiled-coil region" evidence="2">
    <location>
        <begin position="162"/>
        <end position="266"/>
    </location>
</feature>
<feature type="domain" description="Peptidoglycan hydrolase PcsB coiled-coil" evidence="6">
    <location>
        <begin position="109"/>
        <end position="182"/>
    </location>
</feature>
<dbReference type="PANTHER" id="PTHR21666:SF286">
    <property type="entry name" value="LIPOPROTEIN NLPD"/>
    <property type="match status" value="1"/>
</dbReference>
<protein>
    <submittedName>
        <fullName evidence="7">Peptidase M23</fullName>
        <ecNumber evidence="7">3.4.-.-</ecNumber>
    </submittedName>
</protein>
<evidence type="ECO:0000259" key="6">
    <source>
        <dbReference type="Pfam" id="PF24568"/>
    </source>
</evidence>
<accession>A0A2X0YW48</accession>
<evidence type="ECO:0000256" key="1">
    <source>
        <dbReference type="ARBA" id="ARBA00022729"/>
    </source>
</evidence>
<dbReference type="CDD" id="cd12797">
    <property type="entry name" value="M23_peptidase"/>
    <property type="match status" value="1"/>
</dbReference>
<dbReference type="InterPro" id="IPR057309">
    <property type="entry name" value="PcsB_CC"/>
</dbReference>
<sequence>MKSKAKNILKTLAAASALILFIQTPSAYATSLSDLKEEKKQVETKKNQLNSSISNKSNAITANQEKQQQILDQIQALNAEIDKTNSNIKKVQADIRATNEEIKKLEASIEELLHKIEERDLLLQERARAIQAGGSVSYLDVLLGSNSFVDFIDRFSAVNALLEADRQIIQDQKDDKQKLEEQKQSVEEKRKNLEGKKAELERLKASLDSQKTEKNKLVDQLEKEQEKLKSEKVLLEKEYSEALEVSQELQDQIIAEQNRLAEIARQQEAKRKAAAAAAAAAAANNGGGSSGGTVHAPQSNGTWIKPTNGRLTSPYGWRNLGAGPEFHYGVDLANATGTPIWAAADGVVSYAAPLSSYGNVVIVTHSIDGQIYTTVYAHLSAFNVSVGQEVTQGQQIAAMGSTGRSTGPHLHFEVHIGPWKGQAVGSVNPLKYIPL</sequence>